<keyword evidence="5" id="KW-1185">Reference proteome</keyword>
<reference evidence="4 6" key="2">
    <citation type="submission" date="2020-03" db="EMBL/GenBank/DDBJ databases">
        <title>Is there a link between lipid content and antibiotic production in Streptomyces?</title>
        <authorList>
            <person name="David M."/>
            <person name="Lejeune C."/>
            <person name="Abreu S."/>
            <person name="Thibessard A."/>
            <person name="Leblond P."/>
            <person name="Chaminade P."/>
            <person name="Virolle M.-J."/>
        </authorList>
    </citation>
    <scope>NUCLEOTIDE SEQUENCE [LARGE SCALE GENOMIC DNA]</scope>
    <source>
        <strain evidence="4 6">DSM 41481</strain>
    </source>
</reference>
<protein>
    <submittedName>
        <fullName evidence="4">Uncharacterized protein</fullName>
    </submittedName>
</protein>
<organism evidence="4 6">
    <name type="scientific">Streptomyces antibioticus</name>
    <dbReference type="NCBI Taxonomy" id="1890"/>
    <lineage>
        <taxon>Bacteria</taxon>
        <taxon>Bacillati</taxon>
        <taxon>Actinomycetota</taxon>
        <taxon>Actinomycetes</taxon>
        <taxon>Kitasatosporales</taxon>
        <taxon>Streptomycetaceae</taxon>
        <taxon>Streptomyces</taxon>
    </lineage>
</organism>
<reference evidence="3 5" key="1">
    <citation type="submission" date="2015-07" db="EMBL/GenBank/DDBJ databases">
        <title>Draft Genome Sequence of Streptomyces antibioticus, IMRU 3720 reveals insights in the evolution of actinomycin biosynthetic gene clusters in Streptomyces.</title>
        <authorList>
            <person name="Crnovcic I."/>
            <person name="Ruckert C."/>
            <person name="Kalinowksi J."/>
            <person name="Keller U."/>
        </authorList>
    </citation>
    <scope>NUCLEOTIDE SEQUENCE [LARGE SCALE GENOMIC DNA]</scope>
    <source>
        <strain evidence="3 5">DSM 41481</strain>
    </source>
</reference>
<feature type="region of interest" description="Disordered" evidence="1">
    <location>
        <begin position="301"/>
        <end position="322"/>
    </location>
</feature>
<dbReference type="EMBL" id="LHQL01000008">
    <property type="protein sequence ID" value="OOQ51920.1"/>
    <property type="molecule type" value="Genomic_DNA"/>
</dbReference>
<name>A0AAE6Y6S2_STRAT</name>
<proteinExistence type="predicted"/>
<dbReference type="AlphaFoldDB" id="A0AAE6Y6S2"/>
<dbReference type="Proteomes" id="UP000190306">
    <property type="component" value="Chromosome"/>
</dbReference>
<keyword evidence="2" id="KW-0472">Membrane</keyword>
<sequence length="322" mass="35424">MNAPTSPISPYTGARHVTQKLLVTVVVGGAVYLLTNVVGADEEGPWQLVLSVLCGGIVLIVQFLVSFVNQMHAVKDSVDKRFADIGKATKLFNEVEKLRDDGVPRLAENATKVVSGGPEILHEFAHEEINRLAGVMEDLTSLSAESSGENHDWLMTLTKCTRHSIDAISTTVVDDGFWSTEPAGRYLTAQREAILDPARRIRVRRLFIVKRPEEFAALVPICTEQRDMGIDVRVVALEELPPYFRRGKMIDFIVFDGALSYEIHADQLSVNSSTTINARANEVDPLIRRFNLLWEAADPAHSPNGVPGQVRARTNGTAPDGD</sequence>
<evidence type="ECO:0000313" key="3">
    <source>
        <dbReference type="EMBL" id="OOQ51920.1"/>
    </source>
</evidence>
<keyword evidence="2" id="KW-0812">Transmembrane</keyword>
<dbReference type="EMBL" id="CP050692">
    <property type="protein sequence ID" value="QIT44433.1"/>
    <property type="molecule type" value="Genomic_DNA"/>
</dbReference>
<evidence type="ECO:0000313" key="5">
    <source>
        <dbReference type="Proteomes" id="UP000190306"/>
    </source>
</evidence>
<evidence type="ECO:0000256" key="1">
    <source>
        <dbReference type="SAM" id="MobiDB-lite"/>
    </source>
</evidence>
<evidence type="ECO:0000313" key="6">
    <source>
        <dbReference type="Proteomes" id="UP000502504"/>
    </source>
</evidence>
<keyword evidence="2" id="KW-1133">Transmembrane helix</keyword>
<dbReference type="Proteomes" id="UP000502504">
    <property type="component" value="Chromosome"/>
</dbReference>
<feature type="transmembrane region" description="Helical" evidence="2">
    <location>
        <begin position="46"/>
        <end position="68"/>
    </location>
</feature>
<evidence type="ECO:0000313" key="4">
    <source>
        <dbReference type="EMBL" id="QIT44433.1"/>
    </source>
</evidence>
<feature type="compositionally biased region" description="Polar residues" evidence="1">
    <location>
        <begin position="312"/>
        <end position="322"/>
    </location>
</feature>
<evidence type="ECO:0000256" key="2">
    <source>
        <dbReference type="SAM" id="Phobius"/>
    </source>
</evidence>
<gene>
    <name evidence="3" type="ORF">AFM16_13190</name>
    <name evidence="4" type="ORF">HCX60_13375</name>
</gene>
<dbReference type="RefSeq" id="WP_030779167.1">
    <property type="nucleotide sequence ID" value="NZ_JBEYIP010000001.1"/>
</dbReference>
<feature type="transmembrane region" description="Helical" evidence="2">
    <location>
        <begin position="21"/>
        <end position="40"/>
    </location>
</feature>
<accession>A0AAE6Y6S2</accession>